<reference evidence="1 2" key="1">
    <citation type="submission" date="2016-10" db="EMBL/GenBank/DDBJ databases">
        <authorList>
            <person name="de Groot N.N."/>
        </authorList>
    </citation>
    <scope>NUCLEOTIDE SEQUENCE [LARGE SCALE GENOMIC DNA]</scope>
    <source>
        <strain evidence="1 2">DSM 20678</strain>
    </source>
</reference>
<gene>
    <name evidence="1" type="ORF">SAMN05444406_1106</name>
</gene>
<dbReference type="InterPro" id="IPR045527">
    <property type="entry name" value="DUF6470"/>
</dbReference>
<dbReference type="AlphaFoldDB" id="A0A1I5V5K1"/>
<evidence type="ECO:0000313" key="2">
    <source>
        <dbReference type="Proteomes" id="UP000198577"/>
    </source>
</evidence>
<keyword evidence="2" id="KW-1185">Reference proteome</keyword>
<dbReference type="OrthoDB" id="2112831at2"/>
<accession>A0A1I5V5K1</accession>
<organism evidence="1 2">
    <name type="scientific">Caldicoprobacter faecalis</name>
    <dbReference type="NCBI Taxonomy" id="937334"/>
    <lineage>
        <taxon>Bacteria</taxon>
        <taxon>Bacillati</taxon>
        <taxon>Bacillota</taxon>
        <taxon>Clostridia</taxon>
        <taxon>Caldicoprobacterales</taxon>
        <taxon>Caldicoprobacteraceae</taxon>
        <taxon>Caldicoprobacter</taxon>
    </lineage>
</organism>
<name>A0A1I5V5K1_9FIRM</name>
<dbReference type="Proteomes" id="UP000198577">
    <property type="component" value="Unassembled WGS sequence"/>
</dbReference>
<sequence length="187" mass="21637">MSLYLRITTKPALIGIRTQPAKVEIDSSQPLLEMKRQPPRLDIKTEPVRVYIDQYECFAELGYKNFWDIARAQAQKGYQRVMEYIAQTAQDGDRLAAIELGGNPMADIAEERSYHVPEAEPVKLPLPRPKFYVTGGIRIDYQPGKVHFNAVVHPVRYKVTPHKVEIYMRQYPSITIEYAGHYMDRRV</sequence>
<protein>
    <submittedName>
        <fullName evidence="1">Uncharacterized protein</fullName>
    </submittedName>
</protein>
<proteinExistence type="predicted"/>
<evidence type="ECO:0000313" key="1">
    <source>
        <dbReference type="EMBL" id="SFQ02814.1"/>
    </source>
</evidence>
<dbReference type="STRING" id="937334.SAMN05444406_1106"/>
<dbReference type="EMBL" id="FOXR01000010">
    <property type="protein sequence ID" value="SFQ02814.1"/>
    <property type="molecule type" value="Genomic_DNA"/>
</dbReference>
<dbReference type="Pfam" id="PF20074">
    <property type="entry name" value="DUF6470"/>
    <property type="match status" value="1"/>
</dbReference>
<dbReference type="RefSeq" id="WP_143094058.1">
    <property type="nucleotide sequence ID" value="NZ_FOXR01000010.1"/>
</dbReference>